<feature type="region of interest" description="Disordered" evidence="1">
    <location>
        <begin position="32"/>
        <end position="58"/>
    </location>
</feature>
<evidence type="ECO:0000313" key="2">
    <source>
        <dbReference type="EMBL" id="RRD01528.1"/>
    </source>
</evidence>
<keyword evidence="3" id="KW-1185">Reference proteome</keyword>
<protein>
    <submittedName>
        <fullName evidence="2">Uncharacterized protein</fullName>
    </submittedName>
</protein>
<dbReference type="RefSeq" id="WP_124924602.1">
    <property type="nucleotide sequence ID" value="NZ_BMOH01000001.1"/>
</dbReference>
<name>A0A3P1SWV2_9GAMM</name>
<evidence type="ECO:0000256" key="1">
    <source>
        <dbReference type="SAM" id="MobiDB-lite"/>
    </source>
</evidence>
<dbReference type="AlphaFoldDB" id="A0A3P1SWV2"/>
<gene>
    <name evidence="2" type="ORF">EHS89_02935</name>
</gene>
<reference evidence="2 3" key="1">
    <citation type="submission" date="2018-11" db="EMBL/GenBank/DDBJ databases">
        <title>The draft genome sequence of Amphritea balenae JAMM 1525T.</title>
        <authorList>
            <person name="Fang Z."/>
            <person name="Zhang Y."/>
            <person name="Han X."/>
        </authorList>
    </citation>
    <scope>NUCLEOTIDE SEQUENCE [LARGE SCALE GENOMIC DNA]</scope>
    <source>
        <strain evidence="2 3">JAMM 1525</strain>
    </source>
</reference>
<accession>A0A3P1SWV2</accession>
<feature type="compositionally biased region" description="Basic and acidic residues" evidence="1">
    <location>
        <begin position="217"/>
        <end position="230"/>
    </location>
</feature>
<proteinExistence type="predicted"/>
<organism evidence="2 3">
    <name type="scientific">Amphritea balenae</name>
    <dbReference type="NCBI Taxonomy" id="452629"/>
    <lineage>
        <taxon>Bacteria</taxon>
        <taxon>Pseudomonadati</taxon>
        <taxon>Pseudomonadota</taxon>
        <taxon>Gammaproteobacteria</taxon>
        <taxon>Oceanospirillales</taxon>
        <taxon>Oceanospirillaceae</taxon>
        <taxon>Amphritea</taxon>
    </lineage>
</organism>
<sequence length="358" mass="38279">MPINLIVTTQEAHRAFGNSDLKSLLKQVSSGFDQTTGLPQSRPAVSVSPDPSKPSASRTITWDLNMHVAESDEDDYEAFESVVGSLIGGANGIASQIGGAAAGVPVNAQSVVSTVIKTMKDIQSVLEEARNTVKINIDALNIQFEGRNGRGVELEAKLMIDGFWACDDPGDGDNKAWFELEKLLIDTLLDQRSSPNRWDADNWDSTDPVPSGHRGRSFMEPHGSSDRTGEFKTQPGSTPEPHLIEAMAGVINKDQTTVSAHVSCNVEASDTVVVVIRRITLELAAKVHGEETSSTAVPEAEEIGSAVAEAAEAVGEAVNKAVAEAIKELFTLSLNKENVSLKKPIKKAAPRKTTKKAQ</sequence>
<dbReference type="EMBL" id="RQXV01000001">
    <property type="protein sequence ID" value="RRD01528.1"/>
    <property type="molecule type" value="Genomic_DNA"/>
</dbReference>
<evidence type="ECO:0000313" key="3">
    <source>
        <dbReference type="Proteomes" id="UP000267535"/>
    </source>
</evidence>
<dbReference type="Proteomes" id="UP000267535">
    <property type="component" value="Unassembled WGS sequence"/>
</dbReference>
<comment type="caution">
    <text evidence="2">The sequence shown here is derived from an EMBL/GenBank/DDBJ whole genome shotgun (WGS) entry which is preliminary data.</text>
</comment>
<feature type="region of interest" description="Disordered" evidence="1">
    <location>
        <begin position="195"/>
        <end position="240"/>
    </location>
</feature>